<dbReference type="SUPFAM" id="SSF55874">
    <property type="entry name" value="ATPase domain of HSP90 chaperone/DNA topoisomerase II/histidine kinase"/>
    <property type="match status" value="1"/>
</dbReference>
<dbReference type="InterPro" id="IPR036890">
    <property type="entry name" value="HATPase_C_sf"/>
</dbReference>
<keyword evidence="4" id="KW-0472">Membrane</keyword>
<dbReference type="CDD" id="cd00082">
    <property type="entry name" value="HisKA"/>
    <property type="match status" value="1"/>
</dbReference>
<dbReference type="PANTHER" id="PTHR43065:SF42">
    <property type="entry name" value="TWO-COMPONENT SENSOR PPRA"/>
    <property type="match status" value="1"/>
</dbReference>
<dbReference type="InterPro" id="IPR005467">
    <property type="entry name" value="His_kinase_dom"/>
</dbReference>
<dbReference type="PRINTS" id="PR00344">
    <property type="entry name" value="BCTRLSENSOR"/>
</dbReference>
<dbReference type="EC" id="2.7.13.3" evidence="2"/>
<reference evidence="6" key="1">
    <citation type="submission" date="2021-11" db="EMBL/GenBank/DDBJ databases">
        <title>Vibrio ZSDE26 sp. nov. and Vibrio ZSDZ34 sp. nov., isolated from coastal seawater in Qingdao.</title>
        <authorList>
            <person name="Zhang P."/>
        </authorList>
    </citation>
    <scope>NUCLEOTIDE SEQUENCE</scope>
    <source>
        <strain evidence="6">ZSDE26</strain>
    </source>
</reference>
<dbReference type="SMART" id="SM00387">
    <property type="entry name" value="HATPase_c"/>
    <property type="match status" value="1"/>
</dbReference>
<dbReference type="InterPro" id="IPR003661">
    <property type="entry name" value="HisK_dim/P_dom"/>
</dbReference>
<evidence type="ECO:0000259" key="5">
    <source>
        <dbReference type="PROSITE" id="PS50109"/>
    </source>
</evidence>
<dbReference type="AlphaFoldDB" id="A0A9X1XI60"/>
<gene>
    <name evidence="6" type="ORF">KP803_10245</name>
</gene>
<accession>A0A9X1XI60</accession>
<dbReference type="Pfam" id="PF02518">
    <property type="entry name" value="HATPase_c"/>
    <property type="match status" value="1"/>
</dbReference>
<evidence type="ECO:0000313" key="7">
    <source>
        <dbReference type="Proteomes" id="UP001139559"/>
    </source>
</evidence>
<dbReference type="Gene3D" id="3.30.565.10">
    <property type="entry name" value="Histidine kinase-like ATPase, C-terminal domain"/>
    <property type="match status" value="1"/>
</dbReference>
<dbReference type="RefSeq" id="WP_248008728.1">
    <property type="nucleotide sequence ID" value="NZ_JAJHVV010000005.1"/>
</dbReference>
<evidence type="ECO:0000256" key="2">
    <source>
        <dbReference type="ARBA" id="ARBA00012438"/>
    </source>
</evidence>
<dbReference type="Proteomes" id="UP001139559">
    <property type="component" value="Unassembled WGS sequence"/>
</dbReference>
<dbReference type="PANTHER" id="PTHR43065">
    <property type="entry name" value="SENSOR HISTIDINE KINASE"/>
    <property type="match status" value="1"/>
</dbReference>
<evidence type="ECO:0000256" key="1">
    <source>
        <dbReference type="ARBA" id="ARBA00000085"/>
    </source>
</evidence>
<comment type="catalytic activity">
    <reaction evidence="1">
        <text>ATP + protein L-histidine = ADP + protein N-phospho-L-histidine.</text>
        <dbReference type="EC" id="2.7.13.3"/>
    </reaction>
</comment>
<keyword evidence="3" id="KW-0597">Phosphoprotein</keyword>
<feature type="transmembrane region" description="Helical" evidence="4">
    <location>
        <begin position="23"/>
        <end position="44"/>
    </location>
</feature>
<dbReference type="InterPro" id="IPR004358">
    <property type="entry name" value="Sig_transdc_His_kin-like_C"/>
</dbReference>
<proteinExistence type="predicted"/>
<dbReference type="GO" id="GO:0005524">
    <property type="term" value="F:ATP binding"/>
    <property type="evidence" value="ECO:0007669"/>
    <property type="project" value="UniProtKB-KW"/>
</dbReference>
<evidence type="ECO:0000313" key="6">
    <source>
        <dbReference type="EMBL" id="MCK6263652.1"/>
    </source>
</evidence>
<dbReference type="Pfam" id="PF17149">
    <property type="entry name" value="CHASE5"/>
    <property type="match status" value="1"/>
</dbReference>
<organism evidence="6 7">
    <name type="scientific">Vibrio amylolyticus</name>
    <dbReference type="NCBI Taxonomy" id="2847292"/>
    <lineage>
        <taxon>Bacteria</taxon>
        <taxon>Pseudomonadati</taxon>
        <taxon>Pseudomonadota</taxon>
        <taxon>Gammaproteobacteria</taxon>
        <taxon>Vibrionales</taxon>
        <taxon>Vibrionaceae</taxon>
        <taxon>Vibrio</taxon>
    </lineage>
</organism>
<comment type="caution">
    <text evidence="6">The sequence shown here is derived from an EMBL/GenBank/DDBJ whole genome shotgun (WGS) entry which is preliminary data.</text>
</comment>
<feature type="domain" description="Histidine kinase" evidence="5">
    <location>
        <begin position="407"/>
        <end position="638"/>
    </location>
</feature>
<dbReference type="GO" id="GO:0000155">
    <property type="term" value="F:phosphorelay sensor kinase activity"/>
    <property type="evidence" value="ECO:0007669"/>
    <property type="project" value="InterPro"/>
</dbReference>
<dbReference type="PROSITE" id="PS50109">
    <property type="entry name" value="HIS_KIN"/>
    <property type="match status" value="1"/>
</dbReference>
<evidence type="ECO:0000256" key="4">
    <source>
        <dbReference type="SAM" id="Phobius"/>
    </source>
</evidence>
<keyword evidence="4" id="KW-1133">Transmembrane helix</keyword>
<keyword evidence="7" id="KW-1185">Reference proteome</keyword>
<keyword evidence="4" id="KW-0812">Transmembrane</keyword>
<name>A0A9X1XI60_9VIBR</name>
<dbReference type="EMBL" id="JAJHVV010000005">
    <property type="protein sequence ID" value="MCK6263652.1"/>
    <property type="molecule type" value="Genomic_DNA"/>
</dbReference>
<dbReference type="Gene3D" id="1.10.287.130">
    <property type="match status" value="1"/>
</dbReference>
<protein>
    <recommendedName>
        <fullName evidence="2">histidine kinase</fullName>
        <ecNumber evidence="2">2.7.13.3</ecNumber>
    </recommendedName>
</protein>
<sequence length="644" mass="73229">MSKDQQFKNGIDNPFYSRIGRRIILIMIILSGFITLLTTLMQLYWDYNKEFNDVEQRHNEIQTIHAPLLASSLWSFDLVVLQERLDGLINLPKIDYLRVDSGNYSFNAGSKVINQSITVEYPLEHVTQDRTDAEIIGHIYIESDAQNIYNSLIKQFFITLTLNAMKTTLVCYIILMIFHESINRRVFLIAKYLRAYNPRHPGKTLSLFYKKWIMEKDDELNWLADEANKITSDVTKLYKNIKFEKERLTDFTHVSSDWLWETNENGLLTYCSESMVEALSLNLLSKPMLLELPQFHNLTNLSQAIHSTNDFSMCEETILINDITYHMLFQAIAKYKEGKFIGFRGTSINITELKTTQLELEKLNISLEHTVAERTLDLKQSVEELKATQEQLIESEKLAALGGLVAGVAHEVNTPLGISVTAASVIRDVTSELNTAFSNQTLTSTQFSDLIGQIEEGNGMLENNLERAAKLIRDFKQTAVDQVSEMRSQFRVKQVLDSLITSLHSETRKAHVTPELTGDELLTMNSLPGVLTQIVSNLVMNSIIHAFDKQTRPEIKINFFESGPNIILVYQDNGSGVDRSLHQKIFEPFFTSRRGKGGSGLGLNLVFNLVKQKLDGDLQFDSQPEQGVTFTITMPKLLPSSIDD</sequence>
<keyword evidence="6" id="KW-0067">ATP-binding</keyword>
<dbReference type="InterPro" id="IPR003594">
    <property type="entry name" value="HATPase_dom"/>
</dbReference>
<feature type="transmembrane region" description="Helical" evidence="4">
    <location>
        <begin position="156"/>
        <end position="178"/>
    </location>
</feature>
<keyword evidence="6" id="KW-0547">Nucleotide-binding</keyword>
<dbReference type="InterPro" id="IPR033414">
    <property type="entry name" value="Sensor_dom"/>
</dbReference>
<evidence type="ECO:0000256" key="3">
    <source>
        <dbReference type="ARBA" id="ARBA00022553"/>
    </source>
</evidence>
<dbReference type="CDD" id="cd00075">
    <property type="entry name" value="HATPase"/>
    <property type="match status" value="1"/>
</dbReference>